<dbReference type="InterPro" id="IPR016032">
    <property type="entry name" value="Sig_transdc_resp-reg_C-effctor"/>
</dbReference>
<dbReference type="Pfam" id="PF03704">
    <property type="entry name" value="BTAD"/>
    <property type="match status" value="1"/>
</dbReference>
<keyword evidence="2" id="KW-0677">Repeat</keyword>
<dbReference type="SUPFAM" id="SSF52540">
    <property type="entry name" value="P-loop containing nucleoside triphosphate hydrolases"/>
    <property type="match status" value="1"/>
</dbReference>
<keyword evidence="4 7" id="KW-0238">DNA-binding</keyword>
<keyword evidence="10" id="KW-1185">Reference proteome</keyword>
<comment type="caution">
    <text evidence="9">The sequence shown here is derived from an EMBL/GenBank/DDBJ whole genome shotgun (WGS) entry which is preliminary data.</text>
</comment>
<dbReference type="SMART" id="SM01043">
    <property type="entry name" value="BTAD"/>
    <property type="match status" value="1"/>
</dbReference>
<dbReference type="Gene3D" id="3.40.50.300">
    <property type="entry name" value="P-loop containing nucleotide triphosphate hydrolases"/>
    <property type="match status" value="1"/>
</dbReference>
<evidence type="ECO:0000256" key="2">
    <source>
        <dbReference type="ARBA" id="ARBA00022737"/>
    </source>
</evidence>
<dbReference type="SUPFAM" id="SSF48452">
    <property type="entry name" value="TPR-like"/>
    <property type="match status" value="3"/>
</dbReference>
<proteinExistence type="inferred from homology"/>
<reference evidence="10" key="1">
    <citation type="journal article" date="2019" name="Int. J. Syst. Evol. Microbiol.">
        <title>The Global Catalogue of Microorganisms (GCM) 10K type strain sequencing project: providing services to taxonomists for standard genome sequencing and annotation.</title>
        <authorList>
            <consortium name="The Broad Institute Genomics Platform"/>
            <consortium name="The Broad Institute Genome Sequencing Center for Infectious Disease"/>
            <person name="Wu L."/>
            <person name="Ma J."/>
        </authorList>
    </citation>
    <scope>NUCLEOTIDE SEQUENCE [LARGE SCALE GENOMIC DNA]</scope>
    <source>
        <strain evidence="10">JCM 17388</strain>
    </source>
</reference>
<keyword evidence="3" id="KW-0805">Transcription regulation</keyword>
<dbReference type="PANTHER" id="PTHR35807:SF1">
    <property type="entry name" value="TRANSCRIPTIONAL REGULATOR REDD"/>
    <property type="match status" value="1"/>
</dbReference>
<dbReference type="InterPro" id="IPR001867">
    <property type="entry name" value="OmpR/PhoB-type_DNA-bd"/>
</dbReference>
<evidence type="ECO:0000256" key="1">
    <source>
        <dbReference type="ARBA" id="ARBA00005820"/>
    </source>
</evidence>
<dbReference type="InterPro" id="IPR002182">
    <property type="entry name" value="NB-ARC"/>
</dbReference>
<feature type="repeat" description="TPR" evidence="6">
    <location>
        <begin position="716"/>
        <end position="749"/>
    </location>
</feature>
<dbReference type="SMART" id="SM00862">
    <property type="entry name" value="Trans_reg_C"/>
    <property type="match status" value="1"/>
</dbReference>
<dbReference type="Gene3D" id="1.10.8.430">
    <property type="entry name" value="Helical domain of apoptotic protease-activating factors"/>
    <property type="match status" value="1"/>
</dbReference>
<dbReference type="PROSITE" id="PS51755">
    <property type="entry name" value="OMPR_PHOB"/>
    <property type="match status" value="1"/>
</dbReference>
<dbReference type="Proteomes" id="UP001501251">
    <property type="component" value="Unassembled WGS sequence"/>
</dbReference>
<dbReference type="Gene3D" id="1.25.40.10">
    <property type="entry name" value="Tetratricopeptide repeat domain"/>
    <property type="match status" value="2"/>
</dbReference>
<dbReference type="RefSeq" id="WP_344921502.1">
    <property type="nucleotide sequence ID" value="NZ_BAABAQ010000013.1"/>
</dbReference>
<dbReference type="SMART" id="SM00028">
    <property type="entry name" value="TPR"/>
    <property type="match status" value="5"/>
</dbReference>
<dbReference type="InterPro" id="IPR042197">
    <property type="entry name" value="Apaf_helical"/>
</dbReference>
<evidence type="ECO:0000256" key="5">
    <source>
        <dbReference type="ARBA" id="ARBA00023163"/>
    </source>
</evidence>
<dbReference type="SUPFAM" id="SSF46894">
    <property type="entry name" value="C-terminal effector domain of the bipartite response regulators"/>
    <property type="match status" value="1"/>
</dbReference>
<comment type="similarity">
    <text evidence="1">Belongs to the AfsR/DnrI/RedD regulatory family.</text>
</comment>
<dbReference type="InterPro" id="IPR011990">
    <property type="entry name" value="TPR-like_helical_dom_sf"/>
</dbReference>
<dbReference type="Pfam" id="PF13424">
    <property type="entry name" value="TPR_12"/>
    <property type="match status" value="2"/>
</dbReference>
<evidence type="ECO:0000256" key="7">
    <source>
        <dbReference type="PROSITE-ProRule" id="PRU01091"/>
    </source>
</evidence>
<evidence type="ECO:0000313" key="10">
    <source>
        <dbReference type="Proteomes" id="UP001501251"/>
    </source>
</evidence>
<dbReference type="PANTHER" id="PTHR35807">
    <property type="entry name" value="TRANSCRIPTIONAL REGULATOR REDD-RELATED"/>
    <property type="match status" value="1"/>
</dbReference>
<organism evidence="9 10">
    <name type="scientific">Streptosporangium oxazolinicum</name>
    <dbReference type="NCBI Taxonomy" id="909287"/>
    <lineage>
        <taxon>Bacteria</taxon>
        <taxon>Bacillati</taxon>
        <taxon>Actinomycetota</taxon>
        <taxon>Actinomycetes</taxon>
        <taxon>Streptosporangiales</taxon>
        <taxon>Streptosporangiaceae</taxon>
        <taxon>Streptosporangium</taxon>
    </lineage>
</organism>
<evidence type="ECO:0000256" key="4">
    <source>
        <dbReference type="ARBA" id="ARBA00023125"/>
    </source>
</evidence>
<protein>
    <submittedName>
        <fullName evidence="9">BTAD domain-containing putative transcriptional regulator</fullName>
    </submittedName>
</protein>
<sequence length="999" mass="109491">MDFRLLGPVEVWSDGRQIPLGGAKPRTLLAALLLEAGRVVTVDRLIEAIWQDDPPPTARGVLQTYVATLRRAFVGAGLPQVIVSRRMGYTAEIPPDVLDRDVFERLVDRGRREARDGDHRAAADALRTALALWRGPALGDIGDSYLRAEAARLEELRLTVTEERIAADLAAGREEGLIDELTELVAVHPVRERLRRALMVALYRAGRQVDALTVYQQAREVLIEELGIEPGPELREAHESILRCDATLLGPAKVPVPRQLPSPPPDFTAREEEIATLRDHLTRPDAMPVCVIFGSGGMGKSALALRAAHELAPFYPDGQLHVELRGTTESPATAQEVLGRLLRDLAPGVPPPGTLEECAARYRSLLADRRKLVVLEDAATERQVRPLLPGAPGCGVIVTSRNRLAGLAGATVLDLGLLPEPAALRLFDQVAGPERIAADPEAALRIVRQCGGLPLALRVAGARLASRRQWSVARLADRLADEQRRLDELAVGDQEVRASIALSYDLLPPEARTALRRLGLLGLPYFPVWVVGAALETGLDEAEQVLDHLVDTSLIGVVDTDAGDLPRYRLHDLIRLFARERAHTEETEGERTAAVRRVLGGWLWLVERLDEVVPTGGIPMRATFDLVRPVEPEVARTALADPHGWFRVEEEPLIVAVELAAAMDLDDIAVALASALSSVAFEGSQYVFDNPFAAWHRTHEAALAVARRMDNALGEATLLAGLGHLYYERDHYAESREYLSQALSLFRSARDARGEAATLAALGAACREQGYLPEALHFLDRASRGWSDLADQAALAHVRRLAGSVHLERGDYPAALGALTTALSLYQEAGSRRGEGLTLRTMSLYHRALGELRPAEELCERALAIFRELGDRLMEAYCVRTLAKIGIRLGRFDAARRALDGALAVTRTLSDRWGEACTLRTIGELDLAEGRLYQARSRFTESLTLWEELRAVLFRARTLRDLAQVHEALGDDVAAKAAMTEALELFRAHEAREYREAGG</sequence>
<dbReference type="Pfam" id="PF00486">
    <property type="entry name" value="Trans_reg_C"/>
    <property type="match status" value="1"/>
</dbReference>
<dbReference type="EMBL" id="BAABAQ010000013">
    <property type="protein sequence ID" value="GAA4203127.1"/>
    <property type="molecule type" value="Genomic_DNA"/>
</dbReference>
<dbReference type="InterPro" id="IPR027417">
    <property type="entry name" value="P-loop_NTPase"/>
</dbReference>
<name>A0ABP8BBT9_9ACTN</name>
<dbReference type="PROSITE" id="PS50005">
    <property type="entry name" value="TPR"/>
    <property type="match status" value="1"/>
</dbReference>
<dbReference type="Gene3D" id="1.10.10.10">
    <property type="entry name" value="Winged helix-like DNA-binding domain superfamily/Winged helix DNA-binding domain"/>
    <property type="match status" value="2"/>
</dbReference>
<dbReference type="InterPro" id="IPR036388">
    <property type="entry name" value="WH-like_DNA-bd_sf"/>
</dbReference>
<feature type="DNA-binding region" description="OmpR/PhoB-type" evidence="7">
    <location>
        <begin position="1"/>
        <end position="93"/>
    </location>
</feature>
<dbReference type="InterPro" id="IPR051677">
    <property type="entry name" value="AfsR-DnrI-RedD_regulator"/>
</dbReference>
<evidence type="ECO:0000256" key="3">
    <source>
        <dbReference type="ARBA" id="ARBA00023015"/>
    </source>
</evidence>
<keyword evidence="6" id="KW-0802">TPR repeat</keyword>
<dbReference type="Pfam" id="PF00931">
    <property type="entry name" value="NB-ARC"/>
    <property type="match status" value="1"/>
</dbReference>
<gene>
    <name evidence="9" type="ORF">GCM10022252_60230</name>
</gene>
<dbReference type="CDD" id="cd15831">
    <property type="entry name" value="BTAD"/>
    <property type="match status" value="1"/>
</dbReference>
<evidence type="ECO:0000256" key="6">
    <source>
        <dbReference type="PROSITE-ProRule" id="PRU00339"/>
    </source>
</evidence>
<evidence type="ECO:0000313" key="9">
    <source>
        <dbReference type="EMBL" id="GAA4203127.1"/>
    </source>
</evidence>
<evidence type="ECO:0000259" key="8">
    <source>
        <dbReference type="PROSITE" id="PS51755"/>
    </source>
</evidence>
<dbReference type="InterPro" id="IPR019734">
    <property type="entry name" value="TPR_rpt"/>
</dbReference>
<feature type="domain" description="OmpR/PhoB-type" evidence="8">
    <location>
        <begin position="1"/>
        <end position="93"/>
    </location>
</feature>
<accession>A0ABP8BBT9</accession>
<keyword evidence="5" id="KW-0804">Transcription</keyword>
<dbReference type="InterPro" id="IPR005158">
    <property type="entry name" value="BTAD"/>
</dbReference>
<dbReference type="PRINTS" id="PR00364">
    <property type="entry name" value="DISEASERSIST"/>
</dbReference>